<feature type="domain" description="Bicarbonate transporter-like transmembrane" evidence="7">
    <location>
        <begin position="659"/>
        <end position="799"/>
    </location>
</feature>
<proteinExistence type="predicted"/>
<name>A0A0G4IC93_9ALVE</name>
<reference evidence="8" key="1">
    <citation type="submission" date="2014-11" db="EMBL/GenBank/DDBJ databases">
        <authorList>
            <person name="Otto D Thomas"/>
            <person name="Naeem Raeece"/>
        </authorList>
    </citation>
    <scope>NUCLEOTIDE SEQUENCE</scope>
</reference>
<keyword evidence="3 6" id="KW-1133">Transmembrane helix</keyword>
<feature type="transmembrane region" description="Helical" evidence="6">
    <location>
        <begin position="446"/>
        <end position="467"/>
    </location>
</feature>
<evidence type="ECO:0000259" key="7">
    <source>
        <dbReference type="Pfam" id="PF00955"/>
    </source>
</evidence>
<feature type="transmembrane region" description="Helical" evidence="6">
    <location>
        <begin position="768"/>
        <end position="784"/>
    </location>
</feature>
<feature type="compositionally biased region" description="Basic and acidic residues" evidence="5">
    <location>
        <begin position="149"/>
        <end position="161"/>
    </location>
</feature>
<feature type="compositionally biased region" description="Basic and acidic residues" evidence="5">
    <location>
        <begin position="132"/>
        <end position="142"/>
    </location>
</feature>
<feature type="transmembrane region" description="Helical" evidence="6">
    <location>
        <begin position="231"/>
        <end position="252"/>
    </location>
</feature>
<feature type="region of interest" description="Disordered" evidence="5">
    <location>
        <begin position="574"/>
        <end position="632"/>
    </location>
</feature>
<dbReference type="InterPro" id="IPR011531">
    <property type="entry name" value="HCO3_transpt-like_TM_dom"/>
</dbReference>
<feature type="transmembrane region" description="Helical" evidence="6">
    <location>
        <begin position="744"/>
        <end position="762"/>
    </location>
</feature>
<accession>A0A0G4IC93</accession>
<evidence type="ECO:0000313" key="8">
    <source>
        <dbReference type="EMBL" id="CEM54684.1"/>
    </source>
</evidence>
<dbReference type="GO" id="GO:0050801">
    <property type="term" value="P:monoatomic ion homeostasis"/>
    <property type="evidence" value="ECO:0007669"/>
    <property type="project" value="TreeGrafter"/>
</dbReference>
<feature type="domain" description="Bicarbonate transporter-like transmembrane" evidence="7">
    <location>
        <begin position="354"/>
        <end position="529"/>
    </location>
</feature>
<feature type="domain" description="Bicarbonate transporter-like transmembrane" evidence="7">
    <location>
        <begin position="176"/>
        <end position="345"/>
    </location>
</feature>
<dbReference type="PANTHER" id="PTHR11453:SF127">
    <property type="entry name" value="SOLUTE CARRIER FAMILY 4 MEMBER 11"/>
    <property type="match status" value="1"/>
</dbReference>
<dbReference type="EMBL" id="CDMZ01005808">
    <property type="protein sequence ID" value="CEM54684.1"/>
    <property type="molecule type" value="Genomic_DNA"/>
</dbReference>
<organism evidence="8">
    <name type="scientific">Chromera velia CCMP2878</name>
    <dbReference type="NCBI Taxonomy" id="1169474"/>
    <lineage>
        <taxon>Eukaryota</taxon>
        <taxon>Sar</taxon>
        <taxon>Alveolata</taxon>
        <taxon>Colpodellida</taxon>
        <taxon>Chromeraceae</taxon>
        <taxon>Chromera</taxon>
    </lineage>
</organism>
<dbReference type="PhylomeDB" id="A0A0G4IC93"/>
<sequence length="801" mass="88340">MADLGPSNSSPDNNQPPVSEDHVVVEPAASGADSRVEEVKFEQAGASGVTSDEVDPSASKEVTVEPADAAANVDNAVDRQGLEGGVKEARGDIDSPQSQPEDVRSLELPDPATPERPLPEEGAERQAVLGRPAEEERQDGRGDGGFGPSHEKEKKKGGEKKDEEEENVPLWRPLGEGLCEDVRKKLPWYWSDIRDGMKLKSLATILYLFWGCTTNALTFGAVIGRATGGEIGIIETLLATACFGMVYPLLCGQPLTIMGATGPIIAYIITLRSLTQGLGISFLPFYGWSGIWLSVFLLFASLFSLSNIIKVTTRFTTEIFAVFVSFIFLYAGMFYFFQLFARSEVSHGEAKAGILLGAMTFFVALSIRYSRDGPLFNQWIRNRVADFAPVIAVALGIGVAWGLIGRYGITLVDLDFLQLSKGAGGAVFETTLGIQARPWLVNLWDITPAGLALSLVAGFLGFVLVYFDQNITVRLVNAKQHKLKKGGGYDLDMLALCVCTFFLSIFGCPWMVSAWVYSLNHCRALCVYAIEEEEETKGREDSAAVQAKLEASAKAALESVRRVMESRGVLTGWGGDCESIPPPQDEEEERGVEDEQEEDDATVTVTVTEDLEMGTGTNRRKRERERRRSGVPPLRSHVDLVREVHSTSQWAMEMLALPKNTGISGCLEQRVTSFSIHLLILLALLFARPALAVIPMAVLRGLFLYSAYTILSYNELYERLWLPITDKTKIPNKSYAKVVPLWRVHLWTFIQCVVLVGIIVVMRSQVGFIFPLVIGLIHPLRVALEKWMFSKEELEKLDHPF</sequence>
<comment type="subcellular location">
    <subcellularLocation>
        <location evidence="1">Membrane</location>
        <topology evidence="1">Multi-pass membrane protein</topology>
    </subcellularLocation>
</comment>
<evidence type="ECO:0000256" key="2">
    <source>
        <dbReference type="ARBA" id="ARBA00022692"/>
    </source>
</evidence>
<feature type="transmembrane region" description="Helical" evidence="6">
    <location>
        <begin position="320"/>
        <end position="340"/>
    </location>
</feature>
<dbReference type="PANTHER" id="PTHR11453">
    <property type="entry name" value="ANION EXCHANGE PROTEIN"/>
    <property type="match status" value="1"/>
</dbReference>
<keyword evidence="4 6" id="KW-0472">Membrane</keyword>
<evidence type="ECO:0000256" key="1">
    <source>
        <dbReference type="ARBA" id="ARBA00004141"/>
    </source>
</evidence>
<feature type="compositionally biased region" description="Basic and acidic residues" evidence="5">
    <location>
        <begin position="76"/>
        <end position="93"/>
    </location>
</feature>
<dbReference type="GO" id="GO:0005452">
    <property type="term" value="F:solute:inorganic anion antiporter activity"/>
    <property type="evidence" value="ECO:0007669"/>
    <property type="project" value="InterPro"/>
</dbReference>
<keyword evidence="2 6" id="KW-0812">Transmembrane</keyword>
<evidence type="ECO:0000256" key="5">
    <source>
        <dbReference type="SAM" id="MobiDB-lite"/>
    </source>
</evidence>
<dbReference type="Gene3D" id="1.10.287.570">
    <property type="entry name" value="Helical hairpin bin"/>
    <property type="match status" value="1"/>
</dbReference>
<feature type="transmembrane region" description="Helical" evidence="6">
    <location>
        <begin position="204"/>
        <end position="225"/>
    </location>
</feature>
<dbReference type="GO" id="GO:0005886">
    <property type="term" value="C:plasma membrane"/>
    <property type="evidence" value="ECO:0007669"/>
    <property type="project" value="TreeGrafter"/>
</dbReference>
<evidence type="ECO:0000256" key="4">
    <source>
        <dbReference type="ARBA" id="ARBA00023136"/>
    </source>
</evidence>
<feature type="compositionally biased region" description="Acidic residues" evidence="5">
    <location>
        <begin position="584"/>
        <end position="601"/>
    </location>
</feature>
<dbReference type="Pfam" id="PF00955">
    <property type="entry name" value="HCO3_cotransp"/>
    <property type="match status" value="3"/>
</dbReference>
<evidence type="ECO:0000256" key="6">
    <source>
        <dbReference type="SAM" id="Phobius"/>
    </source>
</evidence>
<feature type="compositionally biased region" description="Low complexity" evidence="5">
    <location>
        <begin position="1"/>
        <end position="18"/>
    </location>
</feature>
<dbReference type="GO" id="GO:0006820">
    <property type="term" value="P:monoatomic anion transport"/>
    <property type="evidence" value="ECO:0007669"/>
    <property type="project" value="InterPro"/>
</dbReference>
<dbReference type="PRINTS" id="PR01231">
    <property type="entry name" value="HCO3TRNSPORT"/>
</dbReference>
<dbReference type="AlphaFoldDB" id="A0A0G4IC93"/>
<protein>
    <recommendedName>
        <fullName evidence="7">Bicarbonate transporter-like transmembrane domain-containing protein</fullName>
    </recommendedName>
</protein>
<dbReference type="VEuPathDB" id="CryptoDB:Cvel_12977"/>
<feature type="transmembrane region" description="Helical" evidence="6">
    <location>
        <begin position="674"/>
        <end position="699"/>
    </location>
</feature>
<feature type="compositionally biased region" description="Basic residues" evidence="5">
    <location>
        <begin position="618"/>
        <end position="629"/>
    </location>
</feature>
<feature type="region of interest" description="Disordered" evidence="5">
    <location>
        <begin position="1"/>
        <end position="167"/>
    </location>
</feature>
<feature type="transmembrane region" description="Helical" evidence="6">
    <location>
        <begin position="488"/>
        <end position="517"/>
    </location>
</feature>
<feature type="transmembrane region" description="Helical" evidence="6">
    <location>
        <begin position="352"/>
        <end position="369"/>
    </location>
</feature>
<dbReference type="InterPro" id="IPR003020">
    <property type="entry name" value="HCO3_transpt_euk"/>
</dbReference>
<gene>
    <name evidence="8" type="ORF">Cvel_12977</name>
</gene>
<feature type="transmembrane region" description="Helical" evidence="6">
    <location>
        <begin position="291"/>
        <end position="308"/>
    </location>
</feature>
<evidence type="ECO:0000256" key="3">
    <source>
        <dbReference type="ARBA" id="ARBA00022989"/>
    </source>
</evidence>
<feature type="transmembrane region" description="Helical" evidence="6">
    <location>
        <begin position="390"/>
        <end position="409"/>
    </location>
</feature>